<name>A0A2G6EAK3_9BACT</name>
<keyword evidence="1" id="KW-1133">Transmembrane helix</keyword>
<organism evidence="2 3">
    <name type="scientific">candidate division KSB3 bacterium</name>
    <dbReference type="NCBI Taxonomy" id="2044937"/>
    <lineage>
        <taxon>Bacteria</taxon>
        <taxon>candidate division KSB3</taxon>
    </lineage>
</organism>
<dbReference type="EMBL" id="PDPS01000021">
    <property type="protein sequence ID" value="PID58801.1"/>
    <property type="molecule type" value="Genomic_DNA"/>
</dbReference>
<dbReference type="Proteomes" id="UP000229740">
    <property type="component" value="Unassembled WGS sequence"/>
</dbReference>
<evidence type="ECO:0000313" key="2">
    <source>
        <dbReference type="EMBL" id="PID58801.1"/>
    </source>
</evidence>
<protein>
    <submittedName>
        <fullName evidence="2">Uncharacterized protein</fullName>
    </submittedName>
</protein>
<reference evidence="2 3" key="1">
    <citation type="submission" date="2017-10" db="EMBL/GenBank/DDBJ databases">
        <title>Novel microbial diversity and functional potential in the marine mammal oral microbiome.</title>
        <authorList>
            <person name="Dudek N.K."/>
            <person name="Sun C.L."/>
            <person name="Burstein D."/>
            <person name="Kantor R.S."/>
            <person name="Aliaga Goltsman D.S."/>
            <person name="Bik E.M."/>
            <person name="Thomas B.C."/>
            <person name="Banfield J.F."/>
            <person name="Relman D.A."/>
        </authorList>
    </citation>
    <scope>NUCLEOTIDE SEQUENCE [LARGE SCALE GENOMIC DNA]</scope>
    <source>
        <strain evidence="2">DOLZORAL124_49_17</strain>
    </source>
</reference>
<comment type="caution">
    <text evidence="2">The sequence shown here is derived from an EMBL/GenBank/DDBJ whole genome shotgun (WGS) entry which is preliminary data.</text>
</comment>
<keyword evidence="1" id="KW-0812">Transmembrane</keyword>
<proteinExistence type="predicted"/>
<evidence type="ECO:0000313" key="3">
    <source>
        <dbReference type="Proteomes" id="UP000229740"/>
    </source>
</evidence>
<keyword evidence="1" id="KW-0472">Membrane</keyword>
<sequence length="67" mass="7701">MKNELVVFYSMFNEFIEFGFIGEKMKTLIVLFSVIICTSLTIVSCSSYSLKKILFPLMELVILSLHT</sequence>
<dbReference type="AlphaFoldDB" id="A0A2G6EAK3"/>
<feature type="transmembrane region" description="Helical" evidence="1">
    <location>
        <begin position="28"/>
        <end position="50"/>
    </location>
</feature>
<evidence type="ECO:0000256" key="1">
    <source>
        <dbReference type="SAM" id="Phobius"/>
    </source>
</evidence>
<accession>A0A2G6EAK3</accession>
<gene>
    <name evidence="2" type="ORF">CSB45_02030</name>
</gene>